<sequence length="124" mass="13279">MTRPFWSVFPEARTLFPAKKNAEFLLVFPIYDADGDLVSGAADLDSEVSKDGGSFVDCTNDAIEIGSSGIYKLTLTPDEMNADVVAVLTKTTTADAKTTPTIIYTSAFQVEAMRGTDDAITSLV</sequence>
<accession>X1UEZ6</accession>
<feature type="non-terminal residue" evidence="1">
    <location>
        <position position="124"/>
    </location>
</feature>
<proteinExistence type="predicted"/>
<dbReference type="EMBL" id="BARW01027569">
    <property type="protein sequence ID" value="GAJ16104.1"/>
    <property type="molecule type" value="Genomic_DNA"/>
</dbReference>
<organism evidence="1">
    <name type="scientific">marine sediment metagenome</name>
    <dbReference type="NCBI Taxonomy" id="412755"/>
    <lineage>
        <taxon>unclassified sequences</taxon>
        <taxon>metagenomes</taxon>
        <taxon>ecological metagenomes</taxon>
    </lineage>
</organism>
<dbReference type="AlphaFoldDB" id="X1UEZ6"/>
<comment type="caution">
    <text evidence="1">The sequence shown here is derived from an EMBL/GenBank/DDBJ whole genome shotgun (WGS) entry which is preliminary data.</text>
</comment>
<gene>
    <name evidence="1" type="ORF">S12H4_44702</name>
</gene>
<reference evidence="1" key="1">
    <citation type="journal article" date="2014" name="Front. Microbiol.">
        <title>High frequency of phylogenetically diverse reductive dehalogenase-homologous genes in deep subseafloor sedimentary metagenomes.</title>
        <authorList>
            <person name="Kawai M."/>
            <person name="Futagami T."/>
            <person name="Toyoda A."/>
            <person name="Takaki Y."/>
            <person name="Nishi S."/>
            <person name="Hori S."/>
            <person name="Arai W."/>
            <person name="Tsubouchi T."/>
            <person name="Morono Y."/>
            <person name="Uchiyama I."/>
            <person name="Ito T."/>
            <person name="Fujiyama A."/>
            <person name="Inagaki F."/>
            <person name="Takami H."/>
        </authorList>
    </citation>
    <scope>NUCLEOTIDE SEQUENCE</scope>
    <source>
        <strain evidence="1">Expedition CK06-06</strain>
    </source>
</reference>
<protein>
    <submittedName>
        <fullName evidence="1">Uncharacterized protein</fullName>
    </submittedName>
</protein>
<evidence type="ECO:0000313" key="1">
    <source>
        <dbReference type="EMBL" id="GAJ16104.1"/>
    </source>
</evidence>
<name>X1UEZ6_9ZZZZ</name>